<comment type="caution">
    <text evidence="4">The sequence shown here is derived from an EMBL/GenBank/DDBJ whole genome shotgun (WGS) entry which is preliminary data.</text>
</comment>
<feature type="domain" description="Helix-hairpin-helix DNA-binding motif class 1" evidence="3">
    <location>
        <begin position="293"/>
        <end position="312"/>
    </location>
</feature>
<dbReference type="PANTHER" id="PTHR21180">
    <property type="entry name" value="ENDONUCLEASE/EXONUCLEASE/PHOSPHATASE FAMILY DOMAIN-CONTAINING PROTEIN 1"/>
    <property type="match status" value="1"/>
</dbReference>
<dbReference type="Pfam" id="PF12836">
    <property type="entry name" value="HHH_3"/>
    <property type="match status" value="1"/>
</dbReference>
<sequence length="345" mass="34356">MTTTTPRHSPEPTPDPAADDGPRDEPEHGDARGTTARLAALRAALADHDPAAATPGQDSAGGQDATTAADELADRLVRRRSAGHVAAAYSAAHGHPTSAHERSGRRRWALTTPVAVVASAALTVLALGVLVVASWPQPVVPAVPAADVQLDGATGPAGPVESEVAEPPVGDDSLADQEPAPADRGPAGSVPAPVAGSAGVEVVVHVVGQVARPGLVGLPAGARVADAVEAAGGASDGADLAALNLARTVTDGEQVYVPAPGEEVPAPPPTRSAGGGAAEEPTAPVRVNEADASTLATLPGIGPVLAERIVARRDENGPFTQVDQLAEVSGIGPVLLDELRDLVTV</sequence>
<protein>
    <recommendedName>
        <fullName evidence="3">Helix-hairpin-helix DNA-binding motif class 1 domain-containing protein</fullName>
    </recommendedName>
</protein>
<feature type="compositionally biased region" description="Basic and acidic residues" evidence="1">
    <location>
        <begin position="20"/>
        <end position="31"/>
    </location>
</feature>
<evidence type="ECO:0000313" key="5">
    <source>
        <dbReference type="Proteomes" id="UP001500956"/>
    </source>
</evidence>
<dbReference type="SUPFAM" id="SSF47781">
    <property type="entry name" value="RuvA domain 2-like"/>
    <property type="match status" value="1"/>
</dbReference>
<feature type="region of interest" description="Disordered" evidence="1">
    <location>
        <begin position="258"/>
        <end position="283"/>
    </location>
</feature>
<keyword evidence="5" id="KW-1185">Reference proteome</keyword>
<feature type="region of interest" description="Disordered" evidence="1">
    <location>
        <begin position="152"/>
        <end position="193"/>
    </location>
</feature>
<dbReference type="InterPro" id="IPR010994">
    <property type="entry name" value="RuvA_2-like"/>
</dbReference>
<feature type="compositionally biased region" description="Low complexity" evidence="1">
    <location>
        <begin position="32"/>
        <end position="44"/>
    </location>
</feature>
<gene>
    <name evidence="4" type="ORF">GCM10023216_28890</name>
</gene>
<keyword evidence="2" id="KW-1133">Transmembrane helix</keyword>
<evidence type="ECO:0000313" key="4">
    <source>
        <dbReference type="EMBL" id="GAA4734457.1"/>
    </source>
</evidence>
<keyword evidence="2" id="KW-0472">Membrane</keyword>
<dbReference type="Gene3D" id="1.10.150.320">
    <property type="entry name" value="Photosystem II 12 kDa extrinsic protein"/>
    <property type="match status" value="1"/>
</dbReference>
<feature type="region of interest" description="Disordered" evidence="1">
    <location>
        <begin position="1"/>
        <end position="66"/>
    </location>
</feature>
<evidence type="ECO:0000256" key="2">
    <source>
        <dbReference type="SAM" id="Phobius"/>
    </source>
</evidence>
<dbReference type="PANTHER" id="PTHR21180:SF32">
    <property type="entry name" value="ENDONUCLEASE_EXONUCLEASE_PHOSPHATASE FAMILY DOMAIN-CONTAINING PROTEIN 1"/>
    <property type="match status" value="1"/>
</dbReference>
<dbReference type="RefSeq" id="WP_172153215.1">
    <property type="nucleotide sequence ID" value="NZ_BAABID010000017.1"/>
</dbReference>
<accession>A0ABP8YSX5</accession>
<feature type="domain" description="Helix-hairpin-helix DNA-binding motif class 1" evidence="3">
    <location>
        <begin position="323"/>
        <end position="342"/>
    </location>
</feature>
<proteinExistence type="predicted"/>
<dbReference type="Pfam" id="PF10531">
    <property type="entry name" value="SLBB"/>
    <property type="match status" value="1"/>
</dbReference>
<keyword evidence="2" id="KW-0812">Transmembrane</keyword>
<feature type="transmembrane region" description="Helical" evidence="2">
    <location>
        <begin position="108"/>
        <end position="135"/>
    </location>
</feature>
<dbReference type="EMBL" id="BAABID010000017">
    <property type="protein sequence ID" value="GAA4734457.1"/>
    <property type="molecule type" value="Genomic_DNA"/>
</dbReference>
<organism evidence="4 5">
    <name type="scientific">Isoptericola chiayiensis</name>
    <dbReference type="NCBI Taxonomy" id="579446"/>
    <lineage>
        <taxon>Bacteria</taxon>
        <taxon>Bacillati</taxon>
        <taxon>Actinomycetota</taxon>
        <taxon>Actinomycetes</taxon>
        <taxon>Micrococcales</taxon>
        <taxon>Promicromonosporaceae</taxon>
        <taxon>Isoptericola</taxon>
    </lineage>
</organism>
<evidence type="ECO:0000259" key="3">
    <source>
        <dbReference type="SMART" id="SM00278"/>
    </source>
</evidence>
<evidence type="ECO:0000256" key="1">
    <source>
        <dbReference type="SAM" id="MobiDB-lite"/>
    </source>
</evidence>
<reference evidence="5" key="1">
    <citation type="journal article" date="2019" name="Int. J. Syst. Evol. Microbiol.">
        <title>The Global Catalogue of Microorganisms (GCM) 10K type strain sequencing project: providing services to taxonomists for standard genome sequencing and annotation.</title>
        <authorList>
            <consortium name="The Broad Institute Genomics Platform"/>
            <consortium name="The Broad Institute Genome Sequencing Center for Infectious Disease"/>
            <person name="Wu L."/>
            <person name="Ma J."/>
        </authorList>
    </citation>
    <scope>NUCLEOTIDE SEQUENCE [LARGE SCALE GENOMIC DNA]</scope>
    <source>
        <strain evidence="5">JCM 18063</strain>
    </source>
</reference>
<name>A0ABP8YSX5_9MICO</name>
<dbReference type="SMART" id="SM00278">
    <property type="entry name" value="HhH1"/>
    <property type="match status" value="2"/>
</dbReference>
<dbReference type="Gene3D" id="3.10.560.10">
    <property type="entry name" value="Outer membrane lipoprotein wza domain like"/>
    <property type="match status" value="1"/>
</dbReference>
<dbReference type="Proteomes" id="UP001500956">
    <property type="component" value="Unassembled WGS sequence"/>
</dbReference>
<dbReference type="InterPro" id="IPR019554">
    <property type="entry name" value="Soluble_ligand-bd"/>
</dbReference>
<dbReference type="InterPro" id="IPR051675">
    <property type="entry name" value="Endo/Exo/Phosphatase_dom_1"/>
</dbReference>
<dbReference type="InterPro" id="IPR003583">
    <property type="entry name" value="Hlx-hairpin-Hlx_DNA-bd_motif"/>
</dbReference>